<dbReference type="KEGG" id="dpp:DICPUDRAFT_14225"/>
<dbReference type="EMBL" id="GL871716">
    <property type="protein sequence ID" value="EGC28254.1"/>
    <property type="molecule type" value="Genomic_DNA"/>
</dbReference>
<protein>
    <recommendedName>
        <fullName evidence="1">Calponin-homology (CH) domain-containing protein</fullName>
    </recommendedName>
</protein>
<dbReference type="VEuPathDB" id="AmoebaDB:DICPUDRAFT_14225"/>
<dbReference type="InterPro" id="IPR036872">
    <property type="entry name" value="CH_dom_sf"/>
</dbReference>
<dbReference type="PROSITE" id="PS50021">
    <property type="entry name" value="CH"/>
    <property type="match status" value="1"/>
</dbReference>
<name>F1A6C7_DICPU</name>
<evidence type="ECO:0000259" key="1">
    <source>
        <dbReference type="PROSITE" id="PS50021"/>
    </source>
</evidence>
<dbReference type="InterPro" id="IPR003096">
    <property type="entry name" value="SM22_calponin"/>
</dbReference>
<dbReference type="InterPro" id="IPR001997">
    <property type="entry name" value="Calponin/LIMCH1"/>
</dbReference>
<reference evidence="3" key="1">
    <citation type="journal article" date="2011" name="Genome Biol.">
        <title>Comparative genomics of the social amoebae Dictyostelium discoideum and Dictyostelium purpureum.</title>
        <authorList>
            <consortium name="US DOE Joint Genome Institute (JGI-PGF)"/>
            <person name="Sucgang R."/>
            <person name="Kuo A."/>
            <person name="Tian X."/>
            <person name="Salerno W."/>
            <person name="Parikh A."/>
            <person name="Feasley C.L."/>
            <person name="Dalin E."/>
            <person name="Tu H."/>
            <person name="Huang E."/>
            <person name="Barry K."/>
            <person name="Lindquist E."/>
            <person name="Shapiro H."/>
            <person name="Bruce D."/>
            <person name="Schmutz J."/>
            <person name="Salamov A."/>
            <person name="Fey P."/>
            <person name="Gaudet P."/>
            <person name="Anjard C."/>
            <person name="Babu M.M."/>
            <person name="Basu S."/>
            <person name="Bushmanova Y."/>
            <person name="van der Wel H."/>
            <person name="Katoh-Kurasawa M."/>
            <person name="Dinh C."/>
            <person name="Coutinho P.M."/>
            <person name="Saito T."/>
            <person name="Elias M."/>
            <person name="Schaap P."/>
            <person name="Kay R.R."/>
            <person name="Henrissat B."/>
            <person name="Eichinger L."/>
            <person name="Rivero F."/>
            <person name="Putnam N.H."/>
            <person name="West C.M."/>
            <person name="Loomis W.F."/>
            <person name="Chisholm R.L."/>
            <person name="Shaulsky G."/>
            <person name="Strassmann J.E."/>
            <person name="Queller D.C."/>
            <person name="Kuspa A."/>
            <person name="Grigoriev I.V."/>
        </authorList>
    </citation>
    <scope>NUCLEOTIDE SEQUENCE [LARGE SCALE GENOMIC DNA]</scope>
    <source>
        <strain evidence="3">QSDP1</strain>
    </source>
</reference>
<dbReference type="OMA" id="QMENINQ"/>
<dbReference type="PRINTS" id="PR00888">
    <property type="entry name" value="SM22CALPONIN"/>
</dbReference>
<proteinExistence type="predicted"/>
<evidence type="ECO:0000313" key="3">
    <source>
        <dbReference type="Proteomes" id="UP000001064"/>
    </source>
</evidence>
<sequence length="75" mass="8559">LRSGVILCQVINQLRPNSIKKINLAPTPFYQMENIAQFLRVCESVGVDKRDLFHSLDLYEMRNMKSVVATIHALA</sequence>
<dbReference type="AlphaFoldDB" id="F1A6C7"/>
<dbReference type="GO" id="GO:0031032">
    <property type="term" value="P:actomyosin structure organization"/>
    <property type="evidence" value="ECO:0007669"/>
    <property type="project" value="InterPro"/>
</dbReference>
<dbReference type="RefSeq" id="XP_003295221.1">
    <property type="nucleotide sequence ID" value="XM_003295173.1"/>
</dbReference>
<dbReference type="eggNOG" id="KOG2046">
    <property type="taxonomic scope" value="Eukaryota"/>
</dbReference>
<dbReference type="PANTHER" id="PTHR47385">
    <property type="entry name" value="CALPONIN"/>
    <property type="match status" value="1"/>
</dbReference>
<dbReference type="Proteomes" id="UP000001064">
    <property type="component" value="Unassembled WGS sequence"/>
</dbReference>
<dbReference type="SUPFAM" id="SSF47576">
    <property type="entry name" value="Calponin-homology domain, CH-domain"/>
    <property type="match status" value="1"/>
</dbReference>
<dbReference type="PANTHER" id="PTHR47385:SF14">
    <property type="entry name" value="TRANSGELIN"/>
    <property type="match status" value="1"/>
</dbReference>
<feature type="domain" description="Calponin-homology (CH)" evidence="1">
    <location>
        <begin position="1"/>
        <end position="75"/>
    </location>
</feature>
<feature type="non-terminal residue" evidence="2">
    <location>
        <position position="1"/>
    </location>
</feature>
<evidence type="ECO:0000313" key="2">
    <source>
        <dbReference type="EMBL" id="EGC28254.1"/>
    </source>
</evidence>
<dbReference type="GeneID" id="10511326"/>
<organism evidence="2 3">
    <name type="scientific">Dictyostelium purpureum</name>
    <name type="common">Slime mold</name>
    <dbReference type="NCBI Taxonomy" id="5786"/>
    <lineage>
        <taxon>Eukaryota</taxon>
        <taxon>Amoebozoa</taxon>
        <taxon>Evosea</taxon>
        <taxon>Eumycetozoa</taxon>
        <taxon>Dictyostelia</taxon>
        <taxon>Dictyosteliales</taxon>
        <taxon>Dictyosteliaceae</taxon>
        <taxon>Dictyostelium</taxon>
    </lineage>
</organism>
<dbReference type="Pfam" id="PF00307">
    <property type="entry name" value="CH"/>
    <property type="match status" value="1"/>
</dbReference>
<keyword evidence="3" id="KW-1185">Reference proteome</keyword>
<dbReference type="STRING" id="5786.F1A6C7"/>
<accession>F1A6C7</accession>
<gene>
    <name evidence="2" type="ORF">DICPUDRAFT_14225</name>
</gene>
<dbReference type="InterPro" id="IPR050606">
    <property type="entry name" value="Calponin-like"/>
</dbReference>
<feature type="non-terminal residue" evidence="2">
    <location>
        <position position="75"/>
    </location>
</feature>
<dbReference type="GO" id="GO:0003779">
    <property type="term" value="F:actin binding"/>
    <property type="evidence" value="ECO:0007669"/>
    <property type="project" value="InterPro"/>
</dbReference>
<dbReference type="PRINTS" id="PR00889">
    <property type="entry name" value="CALPONIN"/>
</dbReference>
<dbReference type="Gene3D" id="1.10.418.10">
    <property type="entry name" value="Calponin-like domain"/>
    <property type="match status" value="1"/>
</dbReference>
<dbReference type="InterPro" id="IPR001715">
    <property type="entry name" value="CH_dom"/>
</dbReference>
<dbReference type="InParanoid" id="F1A6C7"/>
<dbReference type="OrthoDB" id="21360at2759"/>
<dbReference type="SMART" id="SM00033">
    <property type="entry name" value="CH"/>
    <property type="match status" value="1"/>
</dbReference>